<feature type="region of interest" description="Disordered" evidence="1">
    <location>
        <begin position="1"/>
        <end position="96"/>
    </location>
</feature>
<name>A0A2S0MJH6_9BURK</name>
<protein>
    <submittedName>
        <fullName evidence="2">DUF1631 domain-containing protein</fullName>
    </submittedName>
</protein>
<dbReference type="InterPro" id="IPR012434">
    <property type="entry name" value="DUF1631"/>
</dbReference>
<dbReference type="Proteomes" id="UP000239709">
    <property type="component" value="Chromosome"/>
</dbReference>
<reference evidence="2 3" key="1">
    <citation type="submission" date="2018-03" db="EMBL/GenBank/DDBJ databases">
        <title>Genome sequencing of Ottowia sp.</title>
        <authorList>
            <person name="Kim S.-J."/>
            <person name="Heo J."/>
            <person name="Kwon S.-W."/>
        </authorList>
    </citation>
    <scope>NUCLEOTIDE SEQUENCE [LARGE SCALE GENOMIC DNA]</scope>
    <source>
        <strain evidence="2 3">KADR8-3</strain>
    </source>
</reference>
<proteinExistence type="predicted"/>
<sequence length="702" mass="75964">MKSRVRRAENADGWDDEEEDEDESPPTEMMPYRPEGPTGAPRYASRGADGRLVPPGYGGAPTSRGAPAWQDRGTRQGGLPGQSAPPGYGGQPGRYADAYGDTQGAWQDDGSHGGGGYAPTPMYGARGGAPGGAPAGGRYPGGRYPGGRVDPYERETGYPGAPTQRMGYPPSMLDTQTPTVHPTALARAAQETRMMTGVTPMARVRQKAQGVLGQLRRFISDRVGDLTVPAGVSAGPSPALARALDEQITPFAVTEWTGAPGAGGMGAVGPADVQRVAVQLRRRATDLKEKAEKPSEKAIIEIVALMFQAILAEERIPPAIRVWFARLQIPVLRLALAEPDFFASTEHPARQLIDRMGGCVLGFDGSQILGSKLEREIKRIVQVIEQYPETGRRVYQLVLDEFKKFLGRSLADNGAVQQAATLAQQVEQKEALGIQYTIELRRMLNSVPVADEVREFLFRVWSEVLALSAVRYGAQHAETLRLKQAAADLLWAVSPKPDRDDRRRVVQHLSGLLQTLRSGMSMLAVAESEQDAQIKRINDAVMAAFVSRDEGLPQEKLEELARGLAGLEDVVTDDPEGDMLLDPGTIELMFGVDQSALEVIAAGGSLPNEGMVDWARNLELGGWFGLDAHGSVKHVQYVWRSDRGQLHLFSSGVGKSYLVQTRRMAAYLQAGLLVPIEDEALTVRATREALAKLNAAPTQLLQ</sequence>
<evidence type="ECO:0000313" key="2">
    <source>
        <dbReference type="EMBL" id="AVO35911.1"/>
    </source>
</evidence>
<evidence type="ECO:0000313" key="3">
    <source>
        <dbReference type="Proteomes" id="UP000239709"/>
    </source>
</evidence>
<evidence type="ECO:0000256" key="1">
    <source>
        <dbReference type="SAM" id="MobiDB-lite"/>
    </source>
</evidence>
<feature type="compositionally biased region" description="Acidic residues" evidence="1">
    <location>
        <begin position="12"/>
        <end position="25"/>
    </location>
</feature>
<keyword evidence="3" id="KW-1185">Reference proteome</keyword>
<dbReference type="EMBL" id="CP027666">
    <property type="protein sequence ID" value="AVO35911.1"/>
    <property type="molecule type" value="Genomic_DNA"/>
</dbReference>
<dbReference type="OrthoDB" id="6188167at2"/>
<feature type="compositionally biased region" description="Basic and acidic residues" evidence="1">
    <location>
        <begin position="1"/>
        <end position="10"/>
    </location>
</feature>
<dbReference type="KEGG" id="otk:C6570_01480"/>
<organism evidence="2 3">
    <name type="scientific">Ottowia oryzae</name>
    <dbReference type="NCBI Taxonomy" id="2109914"/>
    <lineage>
        <taxon>Bacteria</taxon>
        <taxon>Pseudomonadati</taxon>
        <taxon>Pseudomonadota</taxon>
        <taxon>Betaproteobacteria</taxon>
        <taxon>Burkholderiales</taxon>
        <taxon>Comamonadaceae</taxon>
        <taxon>Ottowia</taxon>
    </lineage>
</organism>
<dbReference type="AlphaFoldDB" id="A0A2S0MJH6"/>
<gene>
    <name evidence="2" type="ORF">C6570_01480</name>
</gene>
<dbReference type="Pfam" id="PF07793">
    <property type="entry name" value="DUF1631"/>
    <property type="match status" value="1"/>
</dbReference>
<accession>A0A2S0MJH6</accession>